<gene>
    <name evidence="3" type="primary">IRS4</name>
    <name evidence="3" type="ORF">CAAN4_C00738</name>
</gene>
<name>A0ABP0E8J6_9ASCO</name>
<evidence type="ECO:0000313" key="3">
    <source>
        <dbReference type="EMBL" id="CAK7899021.1"/>
    </source>
</evidence>
<dbReference type="SUPFAM" id="SSF47473">
    <property type="entry name" value="EF-hand"/>
    <property type="match status" value="1"/>
</dbReference>
<feature type="compositionally biased region" description="Low complexity" evidence="1">
    <location>
        <begin position="98"/>
        <end position="113"/>
    </location>
</feature>
<evidence type="ECO:0000313" key="4">
    <source>
        <dbReference type="Proteomes" id="UP001497600"/>
    </source>
</evidence>
<dbReference type="Pfam" id="PF12763">
    <property type="entry name" value="EH"/>
    <property type="match status" value="1"/>
</dbReference>
<dbReference type="EMBL" id="OZ004255">
    <property type="protein sequence ID" value="CAK7899021.1"/>
    <property type="molecule type" value="Genomic_DNA"/>
</dbReference>
<organism evidence="3 4">
    <name type="scientific">[Candida] anglica</name>
    <dbReference type="NCBI Taxonomy" id="148631"/>
    <lineage>
        <taxon>Eukaryota</taxon>
        <taxon>Fungi</taxon>
        <taxon>Dikarya</taxon>
        <taxon>Ascomycota</taxon>
        <taxon>Saccharomycotina</taxon>
        <taxon>Pichiomycetes</taxon>
        <taxon>Debaryomycetaceae</taxon>
        <taxon>Kurtzmaniella</taxon>
    </lineage>
</organism>
<evidence type="ECO:0000259" key="2">
    <source>
        <dbReference type="PROSITE" id="PS50031"/>
    </source>
</evidence>
<feature type="compositionally biased region" description="Polar residues" evidence="1">
    <location>
        <begin position="338"/>
        <end position="354"/>
    </location>
</feature>
<dbReference type="InterPro" id="IPR011992">
    <property type="entry name" value="EF-hand-dom_pair"/>
</dbReference>
<feature type="region of interest" description="Disordered" evidence="1">
    <location>
        <begin position="396"/>
        <end position="429"/>
    </location>
</feature>
<feature type="region of interest" description="Disordered" evidence="1">
    <location>
        <begin position="323"/>
        <end position="376"/>
    </location>
</feature>
<dbReference type="Proteomes" id="UP001497600">
    <property type="component" value="Chromosome C"/>
</dbReference>
<dbReference type="Gene3D" id="1.10.238.10">
    <property type="entry name" value="EF-hand"/>
    <property type="match status" value="1"/>
</dbReference>
<feature type="domain" description="EH" evidence="2">
    <location>
        <begin position="606"/>
        <end position="682"/>
    </location>
</feature>
<keyword evidence="4" id="KW-1185">Reference proteome</keyword>
<dbReference type="CDD" id="cd00052">
    <property type="entry name" value="EH"/>
    <property type="match status" value="1"/>
</dbReference>
<feature type="compositionally biased region" description="Polar residues" evidence="1">
    <location>
        <begin position="65"/>
        <end position="75"/>
    </location>
</feature>
<evidence type="ECO:0000256" key="1">
    <source>
        <dbReference type="SAM" id="MobiDB-lite"/>
    </source>
</evidence>
<sequence>MSSSSHAAALAAFNGLTNKSKSEVIHDKKKPLFKIPMPSNSIKQNEKNPPGTIKRVESYKKGTPPTMQRTSTLQSIKRPVASKEIQSNDSSNHQSPGSSSSSASAAAIAAASAVPSTPRGNMPISKSSTTPINQQSRAGSTAVSILSSDPDTSNITTTSDYFAMPTSNQHKIVPIKKSSSQHSSLSVNSAHLPQDMIQNVKNSIESKLKLQDLSSKNRTNEMISQVRQSINSKSKTGANQSLEIAQKNQDRLNEIRKSIDMKRISTVSTPSIRPPPTSGGSVYERSSFHNSYSSLGSTLSDNDVVSLPMTPKIVVDLHDRPEEHADDESGHDNERLEVQQSHSLPVSPMRSSESIVHEIKNSGGPRRKPPPMYLQDEDSDSAYAMILTSPGSRSYEVFSSKSSFEGNTDRSDKPREGSTGSGVSINSTKLPQFPNIIEKHGKSKSNQAHKHHIFKSKYKIKGVDTSVNLLSDDDDSENNFDEYIDPTETEVAPTRPTGIVAPQQSVHLKTTMRKTNKRKEKKLQFNEYKPWKNHKDLAYVSESERKRYEGLWVSNKGLYMSSVVTRLTGVDYSKKEEEIAQDRVLTEEETSLQAARLSTKVTKDINSQVDPQNFHNLLSVEIGQLMHGVVVKRIWKRSKLPNETLEAIWNLVDFRHDGSLNKPEFLVGMWLVDQCLYGRKLPKKVDAVVWDNLGSIGVNVVVKKKGRR</sequence>
<feature type="region of interest" description="Disordered" evidence="1">
    <location>
        <begin position="13"/>
        <end position="153"/>
    </location>
</feature>
<feature type="compositionally biased region" description="Polar residues" evidence="1">
    <location>
        <begin position="396"/>
        <end position="406"/>
    </location>
</feature>
<reference evidence="3 4" key="1">
    <citation type="submission" date="2024-01" db="EMBL/GenBank/DDBJ databases">
        <authorList>
            <consortium name="Genoscope - CEA"/>
            <person name="William W."/>
        </authorList>
    </citation>
    <scope>NUCLEOTIDE SEQUENCE [LARGE SCALE GENOMIC DNA]</scope>
    <source>
        <strain evidence="3 4">29B2s-10</strain>
    </source>
</reference>
<proteinExistence type="predicted"/>
<dbReference type="InterPro" id="IPR000261">
    <property type="entry name" value="EH_dom"/>
</dbReference>
<feature type="compositionally biased region" description="Polar residues" evidence="1">
    <location>
        <begin position="114"/>
        <end position="153"/>
    </location>
</feature>
<feature type="compositionally biased region" description="Basic and acidic residues" evidence="1">
    <location>
        <begin position="407"/>
        <end position="416"/>
    </location>
</feature>
<dbReference type="PROSITE" id="PS50031">
    <property type="entry name" value="EH"/>
    <property type="match status" value="1"/>
</dbReference>
<accession>A0ABP0E8J6</accession>
<protein>
    <submittedName>
        <fullName evidence="3">Increased rDNA silencing protein 4</fullName>
    </submittedName>
</protein>
<feature type="compositionally biased region" description="Polar residues" evidence="1">
    <location>
        <begin position="84"/>
        <end position="97"/>
    </location>
</feature>
<dbReference type="SMART" id="SM00027">
    <property type="entry name" value="EH"/>
    <property type="match status" value="1"/>
</dbReference>
<feature type="compositionally biased region" description="Basic and acidic residues" evidence="1">
    <location>
        <begin position="323"/>
        <end position="337"/>
    </location>
</feature>